<evidence type="ECO:0000256" key="14">
    <source>
        <dbReference type="PIRSR" id="PIRSR006769-2"/>
    </source>
</evidence>
<evidence type="ECO:0000256" key="3">
    <source>
        <dbReference type="ARBA" id="ARBA00004910"/>
    </source>
</evidence>
<comment type="similarity">
    <text evidence="4 12">In the N-terminal section; belongs to the cytidine and deoxycytidylate deaminase family.</text>
</comment>
<dbReference type="EC" id="3.5.4.26" evidence="12"/>
<evidence type="ECO:0000256" key="4">
    <source>
        <dbReference type="ARBA" id="ARBA00005259"/>
    </source>
</evidence>
<comment type="pathway">
    <text evidence="3 12">Cofactor biosynthesis; riboflavin biosynthesis; 5-amino-6-(D-ribitylamino)uracil from GTP: step 3/4.</text>
</comment>
<dbReference type="PROSITE" id="PS51747">
    <property type="entry name" value="CYT_DCMP_DEAMINASES_2"/>
    <property type="match status" value="1"/>
</dbReference>
<feature type="active site" description="Proton donor" evidence="13">
    <location>
        <position position="46"/>
    </location>
</feature>
<feature type="binding site" evidence="15">
    <location>
        <position position="76"/>
    </location>
    <ligand>
        <name>Zn(2+)</name>
        <dbReference type="ChEBI" id="CHEBI:29105"/>
        <note>catalytic</note>
    </ligand>
</feature>
<dbReference type="GO" id="GO:0009231">
    <property type="term" value="P:riboflavin biosynthetic process"/>
    <property type="evidence" value="ECO:0007669"/>
    <property type="project" value="UniProtKB-UniPathway"/>
</dbReference>
<feature type="domain" description="CMP/dCMP-type deaminase" evidence="16">
    <location>
        <begin position="1"/>
        <end position="124"/>
    </location>
</feature>
<keyword evidence="9 12" id="KW-0521">NADP</keyword>
<dbReference type="InterPro" id="IPR002125">
    <property type="entry name" value="CMP_dCMP_dom"/>
</dbReference>
<dbReference type="InterPro" id="IPR016192">
    <property type="entry name" value="APOBEC/CMP_deaminase_Zn-bd"/>
</dbReference>
<dbReference type="GO" id="GO:0008703">
    <property type="term" value="F:5-amino-6-(5-phosphoribosylamino)uracil reductase activity"/>
    <property type="evidence" value="ECO:0007669"/>
    <property type="project" value="UniProtKB-EC"/>
</dbReference>
<comment type="similarity">
    <text evidence="5 12">In the C-terminal section; belongs to the HTP reductase family.</text>
</comment>
<dbReference type="Proteomes" id="UP000245647">
    <property type="component" value="Unassembled WGS sequence"/>
</dbReference>
<dbReference type="Gene3D" id="3.40.430.10">
    <property type="entry name" value="Dihydrofolate Reductase, subunit A"/>
    <property type="match status" value="1"/>
</dbReference>
<dbReference type="InterPro" id="IPR002734">
    <property type="entry name" value="RibDG_C"/>
</dbReference>
<dbReference type="PANTHER" id="PTHR38011">
    <property type="entry name" value="DIHYDROFOLATE REDUCTASE FAMILY PROTEIN (AFU_ORTHOLOGUE AFUA_8G06820)"/>
    <property type="match status" value="1"/>
</dbReference>
<keyword evidence="7 12" id="KW-0479">Metal-binding</keyword>
<comment type="cofactor">
    <cofactor evidence="12 15">
        <name>Zn(2+)</name>
        <dbReference type="ChEBI" id="CHEBI:29105"/>
    </cofactor>
    <text evidence="12 15">Binds 1 zinc ion.</text>
</comment>
<accession>A0A2U2PK65</accession>
<keyword evidence="8 12" id="KW-0862">Zinc</keyword>
<keyword evidence="11" id="KW-0511">Multifunctional enzyme</keyword>
<proteinExistence type="inferred from homology"/>
<dbReference type="OrthoDB" id="9800865at2"/>
<comment type="function">
    <text evidence="1 12">Converts 2,5-diamino-6-(ribosylamino)-4(3h)-pyrimidinone 5'-phosphate into 5-amino-6-(ribosylamino)-2,4(1h,3h)-pyrimidinedione 5'-phosphate.</text>
</comment>
<evidence type="ECO:0000256" key="7">
    <source>
        <dbReference type="ARBA" id="ARBA00022723"/>
    </source>
</evidence>
<dbReference type="Gene3D" id="3.40.140.10">
    <property type="entry name" value="Cytidine Deaminase, domain 2"/>
    <property type="match status" value="1"/>
</dbReference>
<dbReference type="UniPathway" id="UPA00275">
    <property type="reaction ID" value="UER00401"/>
</dbReference>
<dbReference type="EMBL" id="QEAS01000003">
    <property type="protein sequence ID" value="PWG81662.1"/>
    <property type="molecule type" value="Genomic_DNA"/>
</dbReference>
<dbReference type="InterPro" id="IPR016193">
    <property type="entry name" value="Cytidine_deaminase-like"/>
</dbReference>
<keyword evidence="10 12" id="KW-0560">Oxidoreductase</keyword>
<dbReference type="SUPFAM" id="SSF53927">
    <property type="entry name" value="Cytidine deaminase-like"/>
    <property type="match status" value="1"/>
</dbReference>
<evidence type="ECO:0000256" key="15">
    <source>
        <dbReference type="PIRSR" id="PIRSR006769-3"/>
    </source>
</evidence>
<dbReference type="SUPFAM" id="SSF53597">
    <property type="entry name" value="Dihydrofolate reductase-like"/>
    <property type="match status" value="1"/>
</dbReference>
<evidence type="ECO:0000313" key="18">
    <source>
        <dbReference type="Proteomes" id="UP000245647"/>
    </source>
</evidence>
<evidence type="ECO:0000256" key="13">
    <source>
        <dbReference type="PIRSR" id="PIRSR006769-1"/>
    </source>
</evidence>
<evidence type="ECO:0000256" key="6">
    <source>
        <dbReference type="ARBA" id="ARBA00022619"/>
    </source>
</evidence>
<evidence type="ECO:0000256" key="12">
    <source>
        <dbReference type="PIRNR" id="PIRNR006769"/>
    </source>
</evidence>
<feature type="binding site" evidence="14">
    <location>
        <position position="284"/>
    </location>
    <ligand>
        <name>substrate</name>
    </ligand>
</feature>
<evidence type="ECO:0000313" key="17">
    <source>
        <dbReference type="EMBL" id="PWG81662.1"/>
    </source>
</evidence>
<feature type="binding site" evidence="14">
    <location>
        <position position="208"/>
    </location>
    <ligand>
        <name>substrate</name>
    </ligand>
</feature>
<gene>
    <name evidence="17" type="primary">ribD</name>
    <name evidence="17" type="ORF">DDR33_04625</name>
</gene>
<feature type="binding site" evidence="14">
    <location>
        <position position="171"/>
    </location>
    <ligand>
        <name>NADP(+)</name>
        <dbReference type="ChEBI" id="CHEBI:58349"/>
    </ligand>
</feature>
<feature type="binding site" evidence="14">
    <location>
        <position position="185"/>
    </location>
    <ligand>
        <name>substrate</name>
    </ligand>
</feature>
<dbReference type="NCBIfam" id="TIGR00326">
    <property type="entry name" value="eubact_ribD"/>
    <property type="match status" value="1"/>
</dbReference>
<dbReference type="PROSITE" id="PS00903">
    <property type="entry name" value="CYT_DCMP_DEAMINASES_1"/>
    <property type="match status" value="1"/>
</dbReference>
<evidence type="ECO:0000256" key="10">
    <source>
        <dbReference type="ARBA" id="ARBA00023002"/>
    </source>
</evidence>
<feature type="binding site" evidence="14">
    <location>
        <position position="205"/>
    </location>
    <ligand>
        <name>substrate</name>
    </ligand>
</feature>
<dbReference type="PIRSF" id="PIRSF006769">
    <property type="entry name" value="RibD"/>
    <property type="match status" value="1"/>
</dbReference>
<sequence>MKRAIELAQLGAGSVSPNPMVGAVIVHRGKIIGEGYHQKYGEPHAEVNAINSVLFKYPLAEEILRESEIYVTLEPCAHHGKTPPCADLIIRYGIPHVITGSPDPFSLVNGKGIEKLREAGIYVTENILRRECDMMNRRFLTRIWEHRPYIILKWARTADHFFAPAGGAQKWITSPTSRMLVHRWRSEEDAVLVGKNTALTDNPGLNVRDWTGRNPKRIVIDRHLELPADLYLFDQSQETMVFNSQKTETHGTVKYLWLEDFDHYLPQMLTYQLYLMDIQSVIIEGGAKVLDLFIKAGLWDEARIFTSQQHWGEGIKSPEIRGLSADRTDSGPDTLEILINPKSKLMTELFSAAETTSI</sequence>
<comment type="catalytic activity">
    <reaction evidence="12">
        <text>2,5-diamino-6-hydroxy-4-(5-phosphoribosylamino)-pyrimidine + H2O + H(+) = 5-amino-6-(5-phospho-D-ribosylamino)uracil + NH4(+)</text>
        <dbReference type="Rhea" id="RHEA:21868"/>
        <dbReference type="ChEBI" id="CHEBI:15377"/>
        <dbReference type="ChEBI" id="CHEBI:15378"/>
        <dbReference type="ChEBI" id="CHEBI:28938"/>
        <dbReference type="ChEBI" id="CHEBI:58453"/>
        <dbReference type="ChEBI" id="CHEBI:58614"/>
        <dbReference type="EC" id="3.5.4.26"/>
    </reaction>
</comment>
<comment type="caution">
    <text evidence="17">The sequence shown here is derived from an EMBL/GenBank/DDBJ whole genome shotgun (WGS) entry which is preliminary data.</text>
</comment>
<evidence type="ECO:0000256" key="1">
    <source>
        <dbReference type="ARBA" id="ARBA00002151"/>
    </source>
</evidence>
<dbReference type="PANTHER" id="PTHR38011:SF7">
    <property type="entry name" value="2,5-DIAMINO-6-RIBOSYLAMINO-4(3H)-PYRIMIDINONE 5'-PHOSPHATE REDUCTASE"/>
    <property type="match status" value="1"/>
</dbReference>
<keyword evidence="12" id="KW-0378">Hydrolase</keyword>
<feature type="binding site" evidence="15">
    <location>
        <position position="85"/>
    </location>
    <ligand>
        <name>Zn(2+)</name>
        <dbReference type="ChEBI" id="CHEBI:29105"/>
        <note>catalytic</note>
    </ligand>
</feature>
<comment type="pathway">
    <text evidence="2 12">Cofactor biosynthesis; riboflavin biosynthesis; 5-amino-6-(D-ribitylamino)uracil from GTP: step 2/4.</text>
</comment>
<feature type="binding site" evidence="14">
    <location>
        <position position="155"/>
    </location>
    <ligand>
        <name>NADP(+)</name>
        <dbReference type="ChEBI" id="CHEBI:58349"/>
    </ligand>
</feature>
<evidence type="ECO:0000256" key="5">
    <source>
        <dbReference type="ARBA" id="ARBA00007417"/>
    </source>
</evidence>
<name>A0A2U2PK65_9SPHI</name>
<organism evidence="17 18">
    <name type="scientific">Pararcticibacter amylolyticus</name>
    <dbReference type="NCBI Taxonomy" id="2173175"/>
    <lineage>
        <taxon>Bacteria</taxon>
        <taxon>Pseudomonadati</taxon>
        <taxon>Bacteroidota</taxon>
        <taxon>Sphingobacteriia</taxon>
        <taxon>Sphingobacteriales</taxon>
        <taxon>Sphingobacteriaceae</taxon>
        <taxon>Pararcticibacter</taxon>
    </lineage>
</organism>
<reference evidence="17 18" key="1">
    <citation type="submission" date="2018-04" db="EMBL/GenBank/DDBJ databases">
        <title>Pedobacter chongqingensis sp. nov., isolated from a rottenly hemp rope.</title>
        <authorList>
            <person name="Cai Y."/>
        </authorList>
    </citation>
    <scope>NUCLEOTIDE SEQUENCE [LARGE SCALE GENOMIC DNA]</scope>
    <source>
        <strain evidence="17 18">FJ4-8</strain>
    </source>
</reference>
<protein>
    <recommendedName>
        <fullName evidence="12">Riboflavin biosynthesis protein RibD</fullName>
    </recommendedName>
    <domain>
        <recommendedName>
            <fullName evidence="12">Diaminohydroxyphosphoribosylaminopyrimidine deaminase</fullName>
            <shortName evidence="12">DRAP deaminase</shortName>
            <ecNumber evidence="12">3.5.4.26</ecNumber>
        </recommendedName>
        <alternativeName>
            <fullName evidence="12">Riboflavin-specific deaminase</fullName>
        </alternativeName>
    </domain>
    <domain>
        <recommendedName>
            <fullName evidence="12">5-amino-6-(5-phosphoribosylamino)uracil reductase</fullName>
            <ecNumber evidence="12">1.1.1.193</ecNumber>
        </recommendedName>
        <alternativeName>
            <fullName evidence="12">HTP reductase</fullName>
        </alternativeName>
    </domain>
</protein>
<dbReference type="EC" id="1.1.1.193" evidence="12"/>
<feature type="binding site" evidence="14">
    <location>
        <position position="197"/>
    </location>
    <ligand>
        <name>NADP(+)</name>
        <dbReference type="ChEBI" id="CHEBI:58349"/>
    </ligand>
</feature>
<evidence type="ECO:0000256" key="11">
    <source>
        <dbReference type="ARBA" id="ARBA00023268"/>
    </source>
</evidence>
<dbReference type="CDD" id="cd01284">
    <property type="entry name" value="Riboflavin_deaminase-reductase"/>
    <property type="match status" value="1"/>
</dbReference>
<keyword evidence="18" id="KW-1185">Reference proteome</keyword>
<dbReference type="Pfam" id="PF01872">
    <property type="entry name" value="RibD_C"/>
    <property type="match status" value="1"/>
</dbReference>
<evidence type="ECO:0000256" key="8">
    <source>
        <dbReference type="ARBA" id="ARBA00022833"/>
    </source>
</evidence>
<comment type="catalytic activity">
    <reaction evidence="12">
        <text>5-amino-6-(5-phospho-D-ribitylamino)uracil + NADP(+) = 5-amino-6-(5-phospho-D-ribosylamino)uracil + NADPH + H(+)</text>
        <dbReference type="Rhea" id="RHEA:17845"/>
        <dbReference type="ChEBI" id="CHEBI:15378"/>
        <dbReference type="ChEBI" id="CHEBI:57783"/>
        <dbReference type="ChEBI" id="CHEBI:58349"/>
        <dbReference type="ChEBI" id="CHEBI:58421"/>
        <dbReference type="ChEBI" id="CHEBI:58453"/>
        <dbReference type="EC" id="1.1.1.193"/>
    </reaction>
</comment>
<dbReference type="AlphaFoldDB" id="A0A2U2PK65"/>
<dbReference type="InterPro" id="IPR024072">
    <property type="entry name" value="DHFR-like_dom_sf"/>
</dbReference>
<dbReference type="GO" id="GO:0008835">
    <property type="term" value="F:diaminohydroxyphosphoribosylaminopyrimidine deaminase activity"/>
    <property type="evidence" value="ECO:0007669"/>
    <property type="project" value="UniProtKB-EC"/>
</dbReference>
<evidence type="ECO:0000256" key="9">
    <source>
        <dbReference type="ARBA" id="ARBA00022857"/>
    </source>
</evidence>
<dbReference type="InterPro" id="IPR004794">
    <property type="entry name" value="Eubact_RibD"/>
</dbReference>
<evidence type="ECO:0000256" key="2">
    <source>
        <dbReference type="ARBA" id="ARBA00004882"/>
    </source>
</evidence>
<dbReference type="InterPro" id="IPR050765">
    <property type="entry name" value="Riboflavin_Biosynth_HTPR"/>
</dbReference>
<dbReference type="Pfam" id="PF00383">
    <property type="entry name" value="dCMP_cyt_deam_1"/>
    <property type="match status" value="1"/>
</dbReference>
<keyword evidence="6 12" id="KW-0686">Riboflavin biosynthesis</keyword>
<dbReference type="GO" id="GO:0008270">
    <property type="term" value="F:zinc ion binding"/>
    <property type="evidence" value="ECO:0007669"/>
    <property type="project" value="InterPro"/>
</dbReference>
<evidence type="ECO:0000259" key="16">
    <source>
        <dbReference type="PROSITE" id="PS51747"/>
    </source>
</evidence>
<feature type="binding site" evidence="15">
    <location>
        <position position="44"/>
    </location>
    <ligand>
        <name>Zn(2+)</name>
        <dbReference type="ChEBI" id="CHEBI:29105"/>
        <note>catalytic</note>
    </ligand>
</feature>
<feature type="binding site" evidence="14">
    <location>
        <position position="201"/>
    </location>
    <ligand>
        <name>NADP(+)</name>
        <dbReference type="ChEBI" id="CHEBI:58349"/>
    </ligand>
</feature>